<name>A0A497ERB4_9CREN</name>
<accession>A0A497ERB4</accession>
<dbReference type="PIRSF" id="PIRSF015736">
    <property type="entry name" value="MI"/>
    <property type="match status" value="1"/>
</dbReference>
<keyword evidence="1" id="KW-0413">Isomerase</keyword>
<dbReference type="EMBL" id="QMQY01000101">
    <property type="protein sequence ID" value="RLE49451.1"/>
    <property type="molecule type" value="Genomic_DNA"/>
</dbReference>
<feature type="non-terminal residue" evidence="1">
    <location>
        <position position="211"/>
    </location>
</feature>
<comment type="caution">
    <text evidence="1">The sequence shown here is derived from an EMBL/GenBank/DDBJ whole genome shotgun (WGS) entry which is preliminary data.</text>
</comment>
<dbReference type="InterPro" id="IPR026286">
    <property type="entry name" value="MaiA/AMDase"/>
</dbReference>
<dbReference type="SUPFAM" id="SSF51391">
    <property type="entry name" value="Thiamin phosphate synthase"/>
    <property type="match status" value="1"/>
</dbReference>
<dbReference type="PANTHER" id="PTHR40267">
    <property type="entry name" value="BLR3294 PROTEIN"/>
    <property type="match status" value="1"/>
</dbReference>
<dbReference type="PANTHER" id="PTHR40267:SF1">
    <property type="entry name" value="BLR3294 PROTEIN"/>
    <property type="match status" value="1"/>
</dbReference>
<dbReference type="Gene3D" id="3.40.50.12500">
    <property type="match status" value="1"/>
</dbReference>
<proteinExistence type="predicted"/>
<evidence type="ECO:0000313" key="2">
    <source>
        <dbReference type="Proteomes" id="UP000281962"/>
    </source>
</evidence>
<dbReference type="InterPro" id="IPR053714">
    <property type="entry name" value="Iso_Racemase_Enz_sf"/>
</dbReference>
<evidence type="ECO:0000313" key="1">
    <source>
        <dbReference type="EMBL" id="RLE49451.1"/>
    </source>
</evidence>
<protein>
    <submittedName>
        <fullName evidence="1">Maleate cis-trans isomerase</fullName>
    </submittedName>
</protein>
<reference evidence="1 2" key="1">
    <citation type="submission" date="2018-06" db="EMBL/GenBank/DDBJ databases">
        <title>Extensive metabolic versatility and redundancy in microbially diverse, dynamic hydrothermal sediments.</title>
        <authorList>
            <person name="Dombrowski N."/>
            <person name="Teske A."/>
            <person name="Baker B.J."/>
        </authorList>
    </citation>
    <scope>NUCLEOTIDE SEQUENCE [LARGE SCALE GENOMIC DNA]</scope>
    <source>
        <strain evidence="1">B30_G17</strain>
    </source>
</reference>
<dbReference type="GO" id="GO:0016853">
    <property type="term" value="F:isomerase activity"/>
    <property type="evidence" value="ECO:0007669"/>
    <property type="project" value="UniProtKB-KW"/>
</dbReference>
<sequence>MSKWIKLGIIVPSSNTTMEIEFNRMKPRNASIHTARMRLRKVTAESLAEMEKEAINEAIKLADAKVDIIAYGCTTGSLIKGAKHASEIEEKIKEKTGIPAVATANSILRALKVLNAKKIVIATPYIEELNVLEKRFLEENGFEVIRIIGLGIKDNIKIGSLKPEVAYNLALKAYYPNVDAIFISCTNFRTIEIIEKLENKIGKPVISSNTA</sequence>
<dbReference type="AlphaFoldDB" id="A0A497ERB4"/>
<dbReference type="Pfam" id="PF17645">
    <property type="entry name" value="Amdase"/>
    <property type="match status" value="1"/>
</dbReference>
<organism evidence="1 2">
    <name type="scientific">Thermoproteota archaeon</name>
    <dbReference type="NCBI Taxonomy" id="2056631"/>
    <lineage>
        <taxon>Archaea</taxon>
        <taxon>Thermoproteota</taxon>
    </lineage>
</organism>
<dbReference type="Proteomes" id="UP000281962">
    <property type="component" value="Unassembled WGS sequence"/>
</dbReference>
<dbReference type="InterPro" id="IPR036206">
    <property type="entry name" value="ThiamineP_synth_sf"/>
</dbReference>
<gene>
    <name evidence="1" type="ORF">DRJ21_02375</name>
</gene>